<reference evidence="2" key="1">
    <citation type="submission" date="2023-07" db="EMBL/GenBank/DDBJ databases">
        <title>Chromosome-level Genome Assembly of Striped Snakehead (Channa striata).</title>
        <authorList>
            <person name="Liu H."/>
        </authorList>
    </citation>
    <scope>NUCLEOTIDE SEQUENCE</scope>
    <source>
        <strain evidence="2">Gz</strain>
        <tissue evidence="2">Muscle</tissue>
    </source>
</reference>
<sequence>MYIIRSDSCVVFKIKAPKSHCSLCFNNKGCDCAPSPEPRTVRHTATAARFRRASGDRARTSAKFELVLSSQLDGTETLSEAKDASAAAFFLHSSFSSSECETVHPSQRVYCAMTLSSANQPAPHTHTHTHTHTTHTHTHTHTHPPPAALGSVSACLGWKRQPSSFEPDRLWRLLTLSKTTVFGAREIQPGQSRARSIVPIDEALPGGSGAQRGRRGWEKKRGRTEREKEARDVNEDKGGKMETKI</sequence>
<dbReference type="EMBL" id="JAUPFM010000016">
    <property type="protein sequence ID" value="KAK2826738.1"/>
    <property type="molecule type" value="Genomic_DNA"/>
</dbReference>
<organism evidence="2 3">
    <name type="scientific">Channa striata</name>
    <name type="common">Snakehead murrel</name>
    <name type="synonym">Ophicephalus striatus</name>
    <dbReference type="NCBI Taxonomy" id="64152"/>
    <lineage>
        <taxon>Eukaryota</taxon>
        <taxon>Metazoa</taxon>
        <taxon>Chordata</taxon>
        <taxon>Craniata</taxon>
        <taxon>Vertebrata</taxon>
        <taxon>Euteleostomi</taxon>
        <taxon>Actinopterygii</taxon>
        <taxon>Neopterygii</taxon>
        <taxon>Teleostei</taxon>
        <taxon>Neoteleostei</taxon>
        <taxon>Acanthomorphata</taxon>
        <taxon>Anabantaria</taxon>
        <taxon>Anabantiformes</taxon>
        <taxon>Channoidei</taxon>
        <taxon>Channidae</taxon>
        <taxon>Channa</taxon>
    </lineage>
</organism>
<proteinExistence type="predicted"/>
<gene>
    <name evidence="2" type="ORF">Q5P01_020952</name>
</gene>
<keyword evidence="3" id="KW-1185">Reference proteome</keyword>
<evidence type="ECO:0000313" key="2">
    <source>
        <dbReference type="EMBL" id="KAK2826738.1"/>
    </source>
</evidence>
<feature type="compositionally biased region" description="Basic residues" evidence="1">
    <location>
        <begin position="212"/>
        <end position="223"/>
    </location>
</feature>
<accession>A0AA88LYL3</accession>
<evidence type="ECO:0000313" key="3">
    <source>
        <dbReference type="Proteomes" id="UP001187415"/>
    </source>
</evidence>
<evidence type="ECO:0000256" key="1">
    <source>
        <dbReference type="SAM" id="MobiDB-lite"/>
    </source>
</evidence>
<dbReference type="AlphaFoldDB" id="A0AA88LYL3"/>
<name>A0AA88LYL3_CHASR</name>
<comment type="caution">
    <text evidence="2">The sequence shown here is derived from an EMBL/GenBank/DDBJ whole genome shotgun (WGS) entry which is preliminary data.</text>
</comment>
<feature type="compositionally biased region" description="Basic residues" evidence="1">
    <location>
        <begin position="125"/>
        <end position="142"/>
    </location>
</feature>
<protein>
    <submittedName>
        <fullName evidence="2">Uncharacterized protein</fullName>
    </submittedName>
</protein>
<dbReference type="Proteomes" id="UP001187415">
    <property type="component" value="Unassembled WGS sequence"/>
</dbReference>
<feature type="compositionally biased region" description="Basic and acidic residues" evidence="1">
    <location>
        <begin position="224"/>
        <end position="245"/>
    </location>
</feature>
<feature type="region of interest" description="Disordered" evidence="1">
    <location>
        <begin position="119"/>
        <end position="148"/>
    </location>
</feature>
<feature type="region of interest" description="Disordered" evidence="1">
    <location>
        <begin position="190"/>
        <end position="245"/>
    </location>
</feature>